<sequence>MAAENHELAPKYQPELSIDDVVDVEAATGRYQHFDRYEVVDPWDNDSRLLATMTGGAVTVAQELDDGSHLVTLDYDDLNAMVSEDCGELNGHPGEWTKTERSAKPLSRWERDDYEQTTSQVIAVYQQKFTNEHVARLTVVDAAELLAYFEWGGR</sequence>
<reference evidence="1" key="1">
    <citation type="journal article" date="2021" name="Front. Microbiol.">
        <title>Cellular and Genomic Properties of Haloferax gibbonsii LR2-5, the Host of Euryarchaeal Virus HFTV1.</title>
        <authorList>
            <person name="Tittes C."/>
            <person name="Schwarzer S."/>
            <person name="Pfeiffer F."/>
            <person name="Dyall-Smith M."/>
            <person name="Rodriguez-Franco M."/>
            <person name="Oksanen H.M."/>
            <person name="Quax T.E.F."/>
        </authorList>
    </citation>
    <scope>NUCLEOTIDE SEQUENCE</scope>
    <source>
        <strain evidence="1">LR2-5</strain>
    </source>
</reference>
<protein>
    <submittedName>
        <fullName evidence="1">Uncharacterized protein</fullName>
    </submittedName>
</protein>
<name>A0A871BN37_HALGI</name>
<dbReference type="GeneID" id="59461633"/>
<dbReference type="AlphaFoldDB" id="A0A871BN37"/>
<proteinExistence type="predicted"/>
<accession>A0A871BN37</accession>
<evidence type="ECO:0000313" key="2">
    <source>
        <dbReference type="Proteomes" id="UP000663064"/>
    </source>
</evidence>
<dbReference type="RefSeq" id="WP_193494191.1">
    <property type="nucleotide sequence ID" value="NZ_CP063208.1"/>
</dbReference>
<dbReference type="EMBL" id="CP063208">
    <property type="protein sequence ID" value="QOS14115.1"/>
    <property type="molecule type" value="Genomic_DNA"/>
</dbReference>
<organism evidence="1 2">
    <name type="scientific">Haloferax gibbonsii</name>
    <dbReference type="NCBI Taxonomy" id="35746"/>
    <lineage>
        <taxon>Archaea</taxon>
        <taxon>Methanobacteriati</taxon>
        <taxon>Methanobacteriota</taxon>
        <taxon>Stenosarchaea group</taxon>
        <taxon>Halobacteria</taxon>
        <taxon>Halobacteriales</taxon>
        <taxon>Haloferacaceae</taxon>
        <taxon>Haloferax</taxon>
    </lineage>
</organism>
<dbReference type="Proteomes" id="UP000663064">
    <property type="component" value="Plasmid pHGLR3"/>
</dbReference>
<geneLocation type="plasmid" evidence="1 2">
    <name>pHGLR3</name>
</geneLocation>
<evidence type="ECO:0000313" key="1">
    <source>
        <dbReference type="EMBL" id="QOS14115.1"/>
    </source>
</evidence>
<keyword evidence="1" id="KW-0614">Plasmid</keyword>
<gene>
    <name evidence="1" type="ORF">HfgLR_25185</name>
</gene>